<proteinExistence type="predicted"/>
<dbReference type="EMBL" id="JBBBZM010000192">
    <property type="protein sequence ID" value="KAL0632034.1"/>
    <property type="molecule type" value="Genomic_DNA"/>
</dbReference>
<feature type="transmembrane region" description="Helical" evidence="7">
    <location>
        <begin position="154"/>
        <end position="172"/>
    </location>
</feature>
<feature type="domain" description="ABC transporter" evidence="9">
    <location>
        <begin position="309"/>
        <end position="542"/>
    </location>
</feature>
<keyword evidence="4" id="KW-0067">ATP-binding</keyword>
<keyword evidence="6 7" id="KW-0472">Membrane</keyword>
<dbReference type="InterPro" id="IPR039421">
    <property type="entry name" value="Type_1_exporter"/>
</dbReference>
<feature type="chain" id="PRO_5045909777" description="ABC transporter domain-containing protein" evidence="8">
    <location>
        <begin position="32"/>
        <end position="565"/>
    </location>
</feature>
<dbReference type="Pfam" id="PF00005">
    <property type="entry name" value="ABC_tran"/>
    <property type="match status" value="1"/>
</dbReference>
<dbReference type="Pfam" id="PF00664">
    <property type="entry name" value="ABC_membrane"/>
    <property type="match status" value="1"/>
</dbReference>
<evidence type="ECO:0000256" key="1">
    <source>
        <dbReference type="ARBA" id="ARBA00004141"/>
    </source>
</evidence>
<feature type="transmembrane region" description="Helical" evidence="7">
    <location>
        <begin position="60"/>
        <end position="81"/>
    </location>
</feature>
<comment type="caution">
    <text evidence="10">The sequence shown here is derived from an EMBL/GenBank/DDBJ whole genome shotgun (WGS) entry which is preliminary data.</text>
</comment>
<dbReference type="PANTHER" id="PTHR24221">
    <property type="entry name" value="ATP-BINDING CASSETTE SUB-FAMILY B"/>
    <property type="match status" value="1"/>
</dbReference>
<evidence type="ECO:0000256" key="4">
    <source>
        <dbReference type="ARBA" id="ARBA00022840"/>
    </source>
</evidence>
<dbReference type="InterPro" id="IPR027417">
    <property type="entry name" value="P-loop_NTPase"/>
</dbReference>
<dbReference type="InterPro" id="IPR003439">
    <property type="entry name" value="ABC_transporter-like_ATP-bd"/>
</dbReference>
<dbReference type="PANTHER" id="PTHR24221:SF651">
    <property type="entry name" value="HEAVY METAL TOLERANCE PROTEIN"/>
    <property type="match status" value="1"/>
</dbReference>
<accession>A0ABR3G7V9</accession>
<sequence>MWPVVRSAMERRHGLYAAVVLLCVLSQGPLSFRTYTHQGGFVNAISGGNIQVAWTELKYYSVYLAAQILISMIQEALWRVLATRLDRHIEKALFGHLMILSYSFHQDKTKSSKGTLYRVRAISSTLETIAISMIPTAISLWSACGYIHKLNMDMTLVAILVLYLWIILKISVGGNRLRDGYFQNEIKRKQNASDAINHWVTVRVIQIRSLRDPPYQDRYILRVTRSIILALGFYLIFSRFASESSNVADFTTLHSYCLEMRDNLESLIRYPTLLSSSFHLIYPLYKLFRMEPSMDSPDAKDIAITRGEIVFDKVSFGYGEIRVLSEISFKIPAGSTVAFVGLTGCGKTTIFELMLGLKTPCSGSITIDGIDIKTYKRANIQSAIACAPQDTQLFDSRSIIDNVRYAQREATDQDVYDACQAVQIHDQIKSFENGYDTVVGSRRCSGGETQRIGLARLVVQHAAKVWLLDEPTSNCDVRTESKILGSVKSLARGRTTIFIAHRLSTIRDVDTIFLIEDGKLAEEGNHNQLRKKRGKYYELTALSMLADNPISMESETSNAQGVGQE</sequence>
<evidence type="ECO:0000256" key="3">
    <source>
        <dbReference type="ARBA" id="ARBA00022741"/>
    </source>
</evidence>
<evidence type="ECO:0000256" key="8">
    <source>
        <dbReference type="SAM" id="SignalP"/>
    </source>
</evidence>
<protein>
    <recommendedName>
        <fullName evidence="9">ABC transporter domain-containing protein</fullName>
    </recommendedName>
</protein>
<dbReference type="InterPro" id="IPR003593">
    <property type="entry name" value="AAA+_ATPase"/>
</dbReference>
<dbReference type="Gene3D" id="3.40.50.300">
    <property type="entry name" value="P-loop containing nucleotide triphosphate hydrolases"/>
    <property type="match status" value="1"/>
</dbReference>
<evidence type="ECO:0000313" key="11">
    <source>
        <dbReference type="Proteomes" id="UP001447188"/>
    </source>
</evidence>
<dbReference type="SUPFAM" id="SSF90123">
    <property type="entry name" value="ABC transporter transmembrane region"/>
    <property type="match status" value="1"/>
</dbReference>
<organism evidence="10 11">
    <name type="scientific">Discina gigas</name>
    <dbReference type="NCBI Taxonomy" id="1032678"/>
    <lineage>
        <taxon>Eukaryota</taxon>
        <taxon>Fungi</taxon>
        <taxon>Dikarya</taxon>
        <taxon>Ascomycota</taxon>
        <taxon>Pezizomycotina</taxon>
        <taxon>Pezizomycetes</taxon>
        <taxon>Pezizales</taxon>
        <taxon>Discinaceae</taxon>
        <taxon>Discina</taxon>
    </lineage>
</organism>
<reference evidence="10 11" key="1">
    <citation type="submission" date="2024-02" db="EMBL/GenBank/DDBJ databases">
        <title>Discinaceae phylogenomics.</title>
        <authorList>
            <person name="Dirks A.C."/>
            <person name="James T.Y."/>
        </authorList>
    </citation>
    <scope>NUCLEOTIDE SEQUENCE [LARGE SCALE GENOMIC DNA]</scope>
    <source>
        <strain evidence="10 11">ACD0624</strain>
    </source>
</reference>
<comment type="subcellular location">
    <subcellularLocation>
        <location evidence="1">Membrane</location>
        <topology evidence="1">Multi-pass membrane protein</topology>
    </subcellularLocation>
</comment>
<dbReference type="SUPFAM" id="SSF52540">
    <property type="entry name" value="P-loop containing nucleoside triphosphate hydrolases"/>
    <property type="match status" value="1"/>
</dbReference>
<dbReference type="Proteomes" id="UP001447188">
    <property type="component" value="Unassembled WGS sequence"/>
</dbReference>
<keyword evidence="3" id="KW-0547">Nucleotide-binding</keyword>
<evidence type="ECO:0000256" key="6">
    <source>
        <dbReference type="ARBA" id="ARBA00023136"/>
    </source>
</evidence>
<dbReference type="Gene3D" id="1.20.1560.10">
    <property type="entry name" value="ABC transporter type 1, transmembrane domain"/>
    <property type="match status" value="1"/>
</dbReference>
<name>A0ABR3G7V9_9PEZI</name>
<evidence type="ECO:0000256" key="5">
    <source>
        <dbReference type="ARBA" id="ARBA00022989"/>
    </source>
</evidence>
<evidence type="ECO:0000256" key="2">
    <source>
        <dbReference type="ARBA" id="ARBA00022692"/>
    </source>
</evidence>
<dbReference type="InterPro" id="IPR036640">
    <property type="entry name" value="ABC1_TM_sf"/>
</dbReference>
<keyword evidence="2 7" id="KW-0812">Transmembrane</keyword>
<feature type="signal peptide" evidence="8">
    <location>
        <begin position="1"/>
        <end position="31"/>
    </location>
</feature>
<feature type="transmembrane region" description="Helical" evidence="7">
    <location>
        <begin position="219"/>
        <end position="237"/>
    </location>
</feature>
<keyword evidence="5 7" id="KW-1133">Transmembrane helix</keyword>
<dbReference type="InterPro" id="IPR011527">
    <property type="entry name" value="ABC1_TM_dom"/>
</dbReference>
<evidence type="ECO:0000259" key="9">
    <source>
        <dbReference type="PROSITE" id="PS50893"/>
    </source>
</evidence>
<keyword evidence="11" id="KW-1185">Reference proteome</keyword>
<gene>
    <name evidence="10" type="ORF">Q9L58_009090</name>
</gene>
<evidence type="ECO:0000313" key="10">
    <source>
        <dbReference type="EMBL" id="KAL0632034.1"/>
    </source>
</evidence>
<evidence type="ECO:0000256" key="7">
    <source>
        <dbReference type="SAM" id="Phobius"/>
    </source>
</evidence>
<feature type="transmembrane region" description="Helical" evidence="7">
    <location>
        <begin position="128"/>
        <end position="148"/>
    </location>
</feature>
<dbReference type="SMART" id="SM00382">
    <property type="entry name" value="AAA"/>
    <property type="match status" value="1"/>
</dbReference>
<keyword evidence="8" id="KW-0732">Signal</keyword>
<dbReference type="PROSITE" id="PS50893">
    <property type="entry name" value="ABC_TRANSPORTER_2"/>
    <property type="match status" value="1"/>
</dbReference>